<organism evidence="1 2">
    <name type="scientific">Gottfriedia endophytica</name>
    <dbReference type="NCBI Taxonomy" id="2820819"/>
    <lineage>
        <taxon>Bacteria</taxon>
        <taxon>Bacillati</taxon>
        <taxon>Bacillota</taxon>
        <taxon>Bacilli</taxon>
        <taxon>Bacillales</taxon>
        <taxon>Bacillaceae</taxon>
        <taxon>Gottfriedia</taxon>
    </lineage>
</organism>
<dbReference type="Proteomes" id="UP000682134">
    <property type="component" value="Unassembled WGS sequence"/>
</dbReference>
<name>A0A940SJN0_9BACI</name>
<proteinExistence type="predicted"/>
<dbReference type="AlphaFoldDB" id="A0A940SJN0"/>
<dbReference type="EMBL" id="JAGIYQ010000004">
    <property type="protein sequence ID" value="MBP0725074.1"/>
    <property type="molecule type" value="Genomic_DNA"/>
</dbReference>
<sequence>MVFYKDADQLEKESLSEQDELENDDFKVAEELIIYLLDALNKYAIRSVTQKKEPIHVTDVSLNDFENAQNQVWLGTHLKKYVNKEDFYFKKITLPNDSVILGYILYEKKSTDYKIRAFEIAPSENQHAPLFENLQLNLIAIPLLEAKKDFNFISANLIMDALNGRTLEQEQYVDLESLT</sequence>
<dbReference type="RefSeq" id="WP_209404248.1">
    <property type="nucleotide sequence ID" value="NZ_JAGIYQ010000004.1"/>
</dbReference>
<evidence type="ECO:0000313" key="2">
    <source>
        <dbReference type="Proteomes" id="UP000682134"/>
    </source>
</evidence>
<protein>
    <submittedName>
        <fullName evidence="1">Uncharacterized protein</fullName>
    </submittedName>
</protein>
<comment type="caution">
    <text evidence="1">The sequence shown here is derived from an EMBL/GenBank/DDBJ whole genome shotgun (WGS) entry which is preliminary data.</text>
</comment>
<keyword evidence="2" id="KW-1185">Reference proteome</keyword>
<evidence type="ECO:0000313" key="1">
    <source>
        <dbReference type="EMBL" id="MBP0725074.1"/>
    </source>
</evidence>
<accession>A0A940SJN0</accession>
<reference evidence="1" key="1">
    <citation type="submission" date="2021-04" db="EMBL/GenBank/DDBJ databases">
        <title>Genome seq and assembly of Bacillus sp.</title>
        <authorList>
            <person name="Chhetri G."/>
        </authorList>
    </citation>
    <scope>NUCLEOTIDE SEQUENCE</scope>
    <source>
        <strain evidence="1">RG28</strain>
    </source>
</reference>
<gene>
    <name evidence="1" type="ORF">J5Y03_07695</name>
</gene>